<evidence type="ECO:0000256" key="2">
    <source>
        <dbReference type="ARBA" id="ARBA00006171"/>
    </source>
</evidence>
<dbReference type="InterPro" id="IPR023198">
    <property type="entry name" value="PGP-like_dom2"/>
</dbReference>
<proteinExistence type="inferred from homology"/>
<dbReference type="GO" id="GO:0046872">
    <property type="term" value="F:metal ion binding"/>
    <property type="evidence" value="ECO:0007669"/>
    <property type="project" value="UniProtKB-KW"/>
</dbReference>
<dbReference type="EMBL" id="SWJZ01000072">
    <property type="protein sequence ID" value="TKD15750.1"/>
    <property type="molecule type" value="Genomic_DNA"/>
</dbReference>
<dbReference type="PRINTS" id="PR00413">
    <property type="entry name" value="HADHALOGNASE"/>
</dbReference>
<keyword evidence="5" id="KW-0119">Carbohydrate metabolism</keyword>
<reference evidence="6 7" key="1">
    <citation type="submission" date="2019-04" db="EMBL/GenBank/DDBJ databases">
        <title>Draft Whole-Genome sequence of the purple photosynthetic bacterium Rhodobacter capsulatus SP108 with an indigenous class A beta-lactamase.</title>
        <authorList>
            <person name="Robertson S."/>
            <person name="Meyer T.E."/>
            <person name="Kyndt J.A."/>
        </authorList>
    </citation>
    <scope>NUCLEOTIDE SEQUENCE [LARGE SCALE GENOMIC DNA]</scope>
    <source>
        <strain evidence="6 7">SP108</strain>
    </source>
</reference>
<evidence type="ECO:0000256" key="3">
    <source>
        <dbReference type="ARBA" id="ARBA00022723"/>
    </source>
</evidence>
<dbReference type="PANTHER" id="PTHR46193:SF18">
    <property type="entry name" value="HEXITOL PHOSPHATASE B"/>
    <property type="match status" value="1"/>
</dbReference>
<dbReference type="PANTHER" id="PTHR46193">
    <property type="entry name" value="6-PHOSPHOGLUCONATE PHOSPHATASE"/>
    <property type="match status" value="1"/>
</dbReference>
<organism evidence="6 7">
    <name type="scientific">Rhodobacter capsulatus</name>
    <name type="common">Rhodopseudomonas capsulata</name>
    <dbReference type="NCBI Taxonomy" id="1061"/>
    <lineage>
        <taxon>Bacteria</taxon>
        <taxon>Pseudomonadati</taxon>
        <taxon>Pseudomonadota</taxon>
        <taxon>Alphaproteobacteria</taxon>
        <taxon>Rhodobacterales</taxon>
        <taxon>Rhodobacter group</taxon>
        <taxon>Rhodobacter</taxon>
    </lineage>
</organism>
<dbReference type="SUPFAM" id="SSF56784">
    <property type="entry name" value="HAD-like"/>
    <property type="match status" value="1"/>
</dbReference>
<dbReference type="NCBIfam" id="TIGR01509">
    <property type="entry name" value="HAD-SF-IA-v3"/>
    <property type="match status" value="1"/>
</dbReference>
<dbReference type="InterPro" id="IPR051600">
    <property type="entry name" value="Beta-PGM-like"/>
</dbReference>
<accession>A0A4U1JMW1</accession>
<dbReference type="InterPro" id="IPR023214">
    <property type="entry name" value="HAD_sf"/>
</dbReference>
<name>A0A4U1JMW1_RHOCA</name>
<protein>
    <submittedName>
        <fullName evidence="6">HAD family phosphatase</fullName>
    </submittedName>
</protein>
<evidence type="ECO:0000256" key="1">
    <source>
        <dbReference type="ARBA" id="ARBA00001946"/>
    </source>
</evidence>
<keyword evidence="4" id="KW-0460">Magnesium</keyword>
<dbReference type="SFLD" id="SFLDG01129">
    <property type="entry name" value="C1.5:_HAD__Beta-PGM__Phosphata"/>
    <property type="match status" value="1"/>
</dbReference>
<keyword evidence="3" id="KW-0479">Metal-binding</keyword>
<dbReference type="Proteomes" id="UP000310597">
    <property type="component" value="Unassembled WGS sequence"/>
</dbReference>
<comment type="cofactor">
    <cofactor evidence="1">
        <name>Mg(2+)</name>
        <dbReference type="ChEBI" id="CHEBI:18420"/>
    </cofactor>
</comment>
<dbReference type="Pfam" id="PF00702">
    <property type="entry name" value="Hydrolase"/>
    <property type="match status" value="1"/>
</dbReference>
<dbReference type="GO" id="GO:0003824">
    <property type="term" value="F:catalytic activity"/>
    <property type="evidence" value="ECO:0007669"/>
    <property type="project" value="UniProtKB-ARBA"/>
</dbReference>
<dbReference type="InterPro" id="IPR006439">
    <property type="entry name" value="HAD-SF_hydro_IA"/>
</dbReference>
<dbReference type="SFLD" id="SFLDS00003">
    <property type="entry name" value="Haloacid_Dehalogenase"/>
    <property type="match status" value="1"/>
</dbReference>
<evidence type="ECO:0000256" key="5">
    <source>
        <dbReference type="ARBA" id="ARBA00023277"/>
    </source>
</evidence>
<evidence type="ECO:0000313" key="6">
    <source>
        <dbReference type="EMBL" id="TKD15750.1"/>
    </source>
</evidence>
<dbReference type="OrthoDB" id="9782449at2"/>
<evidence type="ECO:0000256" key="4">
    <source>
        <dbReference type="ARBA" id="ARBA00022842"/>
    </source>
</evidence>
<comment type="similarity">
    <text evidence="2">Belongs to the HAD-like hydrolase superfamily. CbbY/CbbZ/Gph/YieH family.</text>
</comment>
<dbReference type="Gene3D" id="3.40.50.1000">
    <property type="entry name" value="HAD superfamily/HAD-like"/>
    <property type="match status" value="1"/>
</dbReference>
<dbReference type="Gene3D" id="1.10.150.240">
    <property type="entry name" value="Putative phosphatase, domain 2"/>
    <property type="match status" value="1"/>
</dbReference>
<evidence type="ECO:0000313" key="7">
    <source>
        <dbReference type="Proteomes" id="UP000310597"/>
    </source>
</evidence>
<dbReference type="CDD" id="cd07505">
    <property type="entry name" value="HAD_BPGM-like"/>
    <property type="match status" value="1"/>
</dbReference>
<gene>
    <name evidence="6" type="ORF">FBT96_15665</name>
</gene>
<sequence length="209" mass="22339">MMDQPLRALLWDMDGTLLDSEPVHRLSFVDAARACGLALPEAFHEGLIGKSEDAIHAILGAEHGLSLSLAHWSELRFAAYLARIEEVHPFKIATDLWARAQAAGLCQAIVSNSPEGIVRANLTRLGLTPGSVMTVSRQDVSRGKPDPEPYLRALARLGLPAAAVAVIEDSAAGLAAARAAGLTVYMMPWFEGPPGDWQPFAALSQRLPG</sequence>
<dbReference type="InterPro" id="IPR036412">
    <property type="entry name" value="HAD-like_sf"/>
</dbReference>
<dbReference type="AlphaFoldDB" id="A0A4U1JMW1"/>
<comment type="caution">
    <text evidence="6">The sequence shown here is derived from an EMBL/GenBank/DDBJ whole genome shotgun (WGS) entry which is preliminary data.</text>
</comment>